<dbReference type="AlphaFoldDB" id="A0A2K3CU30"/>
<sequence length="867" mass="89113">MGGAYTLLDLLWALPVDARAAVFGASFSLKLAGCRRTCRELQQLHDSTITFVRLRPPAQHQNLASPLAKFARCTQLEVNAQLRLLTRQSRPRQSPRGSGMGADVEPSGAVDPLSAVLAGVTPAARERITHLTVSGKVSDRLSVARAVVAQLPLLTVLELVCGEVGSCDSAGYSGFGYRDYRSRQAADHAPQGGICGILGARLPALQQLTLSHVLTGADLTGLATLASGCPHLRELTLTFPAPPSPSGGNAAASGPTTTSGAASNPMRAALEGLAQLQRLERLTLALGLSARCNSGAGPLLTSLLASHRPPQLRTLALLPCHGHWRRTLDVGFEPGMIGAQGAEAEASWGMSRVEVDINQAEAVGLSLLVSALLAAADSPHQQSIPQLLLSSRDGSWELARNDLQPEAALPRLLARCAHVEVDRLPCVYNPGDWHNAGGNTAELLLAARLLGLPRELQLRHGIWMCRDAVCGTGITTAAVAAAAAAAPAAAGTPAGQPENVERQQQLGLGGGTAYGCRGCIRGAAGGGGGDGGSRPFLHLDTASPEEVLREALDRLWAEAAVHANSAAQAIEQRGGANGHADCPRGCNKSAASSSSSPSGGGRAEACGSGGQVMPGLLLLQGMPPPAPGHSGYPAAPDATAWYDWLEGVLASCFTAAEVPQPLMAAAQARIMGCQGEPSLPGDIRECFREGCHVAVPAAGVLLLKCMRYADAKALATRVAAAAAAAGGAGGLSAVASVLPDFGALTTVEGALSWRVFQVLMELWARSAGARADTPDARGVAGAASAIGGASASCGGSSSTGSTGGTQLRGGSRVSEEVLVRLQRLVDLDQVVWQLWSAAEQSNDDNDYDDGYYDAGSYGDNSDAYGSD</sequence>
<dbReference type="InterPro" id="IPR032675">
    <property type="entry name" value="LRR_dom_sf"/>
</dbReference>
<keyword evidence="3" id="KW-0732">Signal</keyword>
<evidence type="ECO:0000313" key="5">
    <source>
        <dbReference type="Proteomes" id="UP000006906"/>
    </source>
</evidence>
<evidence type="ECO:0000256" key="2">
    <source>
        <dbReference type="SAM" id="MobiDB-lite"/>
    </source>
</evidence>
<feature type="region of interest" description="Disordered" evidence="2">
    <location>
        <begin position="87"/>
        <end position="107"/>
    </location>
</feature>
<dbReference type="GO" id="GO:0005930">
    <property type="term" value="C:axoneme"/>
    <property type="evidence" value="ECO:0007669"/>
    <property type="project" value="UniProtKB-SubCell"/>
</dbReference>
<dbReference type="Proteomes" id="UP000006906">
    <property type="component" value="Chromosome 16"/>
</dbReference>
<reference evidence="4 5" key="1">
    <citation type="journal article" date="2007" name="Science">
        <title>The Chlamydomonas genome reveals the evolution of key animal and plant functions.</title>
        <authorList>
            <person name="Merchant S.S."/>
            <person name="Prochnik S.E."/>
            <person name="Vallon O."/>
            <person name="Harris E.H."/>
            <person name="Karpowicz S.J."/>
            <person name="Witman G.B."/>
            <person name="Terry A."/>
            <person name="Salamov A."/>
            <person name="Fritz-Laylin L.K."/>
            <person name="Marechal-Drouard L."/>
            <person name="Marshall W.F."/>
            <person name="Qu L.H."/>
            <person name="Nelson D.R."/>
            <person name="Sanderfoot A.A."/>
            <person name="Spalding M.H."/>
            <person name="Kapitonov V.V."/>
            <person name="Ren Q."/>
            <person name="Ferris P."/>
            <person name="Lindquist E."/>
            <person name="Shapiro H."/>
            <person name="Lucas S.M."/>
            <person name="Grimwood J."/>
            <person name="Schmutz J."/>
            <person name="Cardol P."/>
            <person name="Cerutti H."/>
            <person name="Chanfreau G."/>
            <person name="Chen C.L."/>
            <person name="Cognat V."/>
            <person name="Croft M.T."/>
            <person name="Dent R."/>
            <person name="Dutcher S."/>
            <person name="Fernandez E."/>
            <person name="Fukuzawa H."/>
            <person name="Gonzalez-Ballester D."/>
            <person name="Gonzalez-Halphen D."/>
            <person name="Hallmann A."/>
            <person name="Hanikenne M."/>
            <person name="Hippler M."/>
            <person name="Inwood W."/>
            <person name="Jabbari K."/>
            <person name="Kalanon M."/>
            <person name="Kuras R."/>
            <person name="Lefebvre P.A."/>
            <person name="Lemaire S.D."/>
            <person name="Lobanov A.V."/>
            <person name="Lohr M."/>
            <person name="Manuell A."/>
            <person name="Meier I."/>
            <person name="Mets L."/>
            <person name="Mittag M."/>
            <person name="Mittelmeier T."/>
            <person name="Moroney J.V."/>
            <person name="Moseley J."/>
            <person name="Napoli C."/>
            <person name="Nedelcu A.M."/>
            <person name="Niyogi K."/>
            <person name="Novoselov S.V."/>
            <person name="Paulsen I.T."/>
            <person name="Pazour G."/>
            <person name="Purton S."/>
            <person name="Ral J.P."/>
            <person name="Riano-Pachon D.M."/>
            <person name="Riekhof W."/>
            <person name="Rymarquis L."/>
            <person name="Schroda M."/>
            <person name="Stern D."/>
            <person name="Umen J."/>
            <person name="Willows R."/>
            <person name="Wilson N."/>
            <person name="Zimmer S.L."/>
            <person name="Allmer J."/>
            <person name="Balk J."/>
            <person name="Bisova K."/>
            <person name="Chen C.J."/>
            <person name="Elias M."/>
            <person name="Gendler K."/>
            <person name="Hauser C."/>
            <person name="Lamb M.R."/>
            <person name="Ledford H."/>
            <person name="Long J.C."/>
            <person name="Minagawa J."/>
            <person name="Page M.D."/>
            <person name="Pan J."/>
            <person name="Pootakham W."/>
            <person name="Roje S."/>
            <person name="Rose A."/>
            <person name="Stahlberg E."/>
            <person name="Terauchi A.M."/>
            <person name="Yang P."/>
            <person name="Ball S."/>
            <person name="Bowler C."/>
            <person name="Dieckmann C.L."/>
            <person name="Gladyshev V.N."/>
            <person name="Green P."/>
            <person name="Jorgensen R."/>
            <person name="Mayfield S."/>
            <person name="Mueller-Roeber B."/>
            <person name="Rajamani S."/>
            <person name="Sayre R.T."/>
            <person name="Brokstein P."/>
            <person name="Dubchak I."/>
            <person name="Goodstein D."/>
            <person name="Hornick L."/>
            <person name="Huang Y.W."/>
            <person name="Jhaveri J."/>
            <person name="Luo Y."/>
            <person name="Martinez D."/>
            <person name="Ngau W.C."/>
            <person name="Otillar B."/>
            <person name="Poliakov A."/>
            <person name="Porter A."/>
            <person name="Szajkowski L."/>
            <person name="Werner G."/>
            <person name="Zhou K."/>
            <person name="Grigoriev I.V."/>
            <person name="Rokhsar D.S."/>
            <person name="Grossman A.R."/>
        </authorList>
    </citation>
    <scope>NUCLEOTIDE SEQUENCE [LARGE SCALE GENOMIC DNA]</scope>
    <source>
        <strain evidence="5">CC-503</strain>
    </source>
</reference>
<feature type="compositionally biased region" description="Acidic residues" evidence="2">
    <location>
        <begin position="842"/>
        <end position="851"/>
    </location>
</feature>
<dbReference type="Gene3D" id="3.80.10.10">
    <property type="entry name" value="Ribonuclease Inhibitor"/>
    <property type="match status" value="1"/>
</dbReference>
<dbReference type="RefSeq" id="XP_042915753.1">
    <property type="nucleotide sequence ID" value="XM_043071510.1"/>
</dbReference>
<dbReference type="OrthoDB" id="559316at2759"/>
<protein>
    <recommendedName>
        <fullName evidence="6">F-box domain-containing protein</fullName>
    </recommendedName>
</protein>
<gene>
    <name evidence="4" type="ORF">CHLRE_16g684149v5</name>
</gene>
<feature type="region of interest" description="Disordered" evidence="2">
    <location>
        <begin position="842"/>
        <end position="867"/>
    </location>
</feature>
<dbReference type="GO" id="GO:0019005">
    <property type="term" value="C:SCF ubiquitin ligase complex"/>
    <property type="evidence" value="ECO:0000318"/>
    <property type="project" value="GO_Central"/>
</dbReference>
<dbReference type="EMBL" id="CM008977">
    <property type="protein sequence ID" value="PNW71787.1"/>
    <property type="molecule type" value="Genomic_DNA"/>
</dbReference>
<feature type="region of interest" description="Disordered" evidence="2">
    <location>
        <begin position="788"/>
        <end position="809"/>
    </location>
</feature>
<dbReference type="InParanoid" id="A0A2K3CU30"/>
<feature type="compositionally biased region" description="Low complexity" evidence="2">
    <location>
        <begin position="788"/>
        <end position="800"/>
    </location>
</feature>
<feature type="compositionally biased region" description="Low complexity" evidence="2">
    <location>
        <begin position="87"/>
        <end position="97"/>
    </location>
</feature>
<evidence type="ECO:0008006" key="6">
    <source>
        <dbReference type="Google" id="ProtNLM"/>
    </source>
</evidence>
<feature type="signal peptide" evidence="3">
    <location>
        <begin position="1"/>
        <end position="20"/>
    </location>
</feature>
<evidence type="ECO:0000313" key="4">
    <source>
        <dbReference type="EMBL" id="PNW71787.1"/>
    </source>
</evidence>
<proteinExistence type="predicted"/>
<organism evidence="4 5">
    <name type="scientific">Chlamydomonas reinhardtii</name>
    <name type="common">Chlamydomonas smithii</name>
    <dbReference type="NCBI Taxonomy" id="3055"/>
    <lineage>
        <taxon>Eukaryota</taxon>
        <taxon>Viridiplantae</taxon>
        <taxon>Chlorophyta</taxon>
        <taxon>core chlorophytes</taxon>
        <taxon>Chlorophyceae</taxon>
        <taxon>CS clade</taxon>
        <taxon>Chlamydomonadales</taxon>
        <taxon>Chlamydomonadaceae</taxon>
        <taxon>Chlamydomonas</taxon>
    </lineage>
</organism>
<feature type="compositionally biased region" description="Low complexity" evidence="2">
    <location>
        <begin position="246"/>
        <end position="263"/>
    </location>
</feature>
<accession>A0A2K3CU30</accession>
<comment type="subcellular location">
    <subcellularLocation>
        <location evidence="1">Cytoplasm</location>
        <location evidence="1">Cytoskeleton</location>
        <location evidence="1">Cilium axoneme</location>
    </subcellularLocation>
</comment>
<name>A0A2K3CU30_CHLRE</name>
<evidence type="ECO:0000256" key="1">
    <source>
        <dbReference type="ARBA" id="ARBA00004430"/>
    </source>
</evidence>
<dbReference type="GO" id="GO:0031146">
    <property type="term" value="P:SCF-dependent proteasomal ubiquitin-dependent protein catabolic process"/>
    <property type="evidence" value="ECO:0000318"/>
    <property type="project" value="GO_Central"/>
</dbReference>
<feature type="compositionally biased region" description="Low complexity" evidence="2">
    <location>
        <begin position="852"/>
        <end position="867"/>
    </location>
</feature>
<dbReference type="KEGG" id="cre:CHLRE_16g684149v5"/>
<dbReference type="GeneID" id="66056736"/>
<feature type="region of interest" description="Disordered" evidence="2">
    <location>
        <begin position="240"/>
        <end position="263"/>
    </location>
</feature>
<dbReference type="Gramene" id="PNW71787">
    <property type="protein sequence ID" value="PNW71787"/>
    <property type="gene ID" value="CHLRE_16g684149v5"/>
</dbReference>
<feature type="region of interest" description="Disordered" evidence="2">
    <location>
        <begin position="575"/>
        <end position="606"/>
    </location>
</feature>
<keyword evidence="5" id="KW-1185">Reference proteome</keyword>
<feature type="chain" id="PRO_5014436523" description="F-box domain-containing protein" evidence="3">
    <location>
        <begin position="21"/>
        <end position="867"/>
    </location>
</feature>
<evidence type="ECO:0000256" key="3">
    <source>
        <dbReference type="SAM" id="SignalP"/>
    </source>
</evidence>